<dbReference type="PIRSF" id="PIRSF002741">
    <property type="entry name" value="MppA"/>
    <property type="match status" value="1"/>
</dbReference>
<reference evidence="8" key="3">
    <citation type="submission" date="2023-09" db="EMBL/GenBank/DDBJ databases">
        <authorList>
            <person name="Schober I."/>
            <person name="Bunk B."/>
        </authorList>
    </citation>
    <scope>NUCLEOTIDE SEQUENCE</scope>
    <source>
        <strain evidence="8">DSM 103800</strain>
    </source>
</reference>
<dbReference type="Gene3D" id="3.40.190.10">
    <property type="entry name" value="Periplasmic binding protein-like II"/>
    <property type="match status" value="1"/>
</dbReference>
<protein>
    <submittedName>
        <fullName evidence="7">ABC transporter substrate-binding protein</fullName>
    </submittedName>
</protein>
<dbReference type="KEGG" id="rgi:RGI145_15505"/>
<evidence type="ECO:0000313" key="8">
    <source>
        <dbReference type="EMBL" id="MDT8330839.1"/>
    </source>
</evidence>
<feature type="signal peptide" evidence="5">
    <location>
        <begin position="1"/>
        <end position="31"/>
    </location>
</feature>
<organism evidence="7 9">
    <name type="scientific">Roseomonas gilardii</name>
    <dbReference type="NCBI Taxonomy" id="257708"/>
    <lineage>
        <taxon>Bacteria</taxon>
        <taxon>Pseudomonadati</taxon>
        <taxon>Pseudomonadota</taxon>
        <taxon>Alphaproteobacteria</taxon>
        <taxon>Acetobacterales</taxon>
        <taxon>Roseomonadaceae</taxon>
        <taxon>Roseomonas</taxon>
    </lineage>
</organism>
<evidence type="ECO:0000313" key="7">
    <source>
        <dbReference type="EMBL" id="APT58309.1"/>
    </source>
</evidence>
<feature type="domain" description="Solute-binding protein family 5" evidence="6">
    <location>
        <begin position="84"/>
        <end position="449"/>
    </location>
</feature>
<name>A0A1L7AHZ1_9PROT</name>
<evidence type="ECO:0000256" key="4">
    <source>
        <dbReference type="ARBA" id="ARBA00022729"/>
    </source>
</evidence>
<dbReference type="Gene3D" id="3.90.76.10">
    <property type="entry name" value="Dipeptide-binding Protein, Domain 1"/>
    <property type="match status" value="1"/>
</dbReference>
<evidence type="ECO:0000313" key="9">
    <source>
        <dbReference type="Proteomes" id="UP000185494"/>
    </source>
</evidence>
<reference evidence="8 10" key="2">
    <citation type="journal article" date="2019" name="Microb. Pathog.">
        <title>Comparison of VITEK 2, MALDI-TOF MS, 16S rRNA gene sequencing, and whole-genome sequencing for identification of Roseomonas mucosa.</title>
        <authorList>
            <person name="Rudolph W.W."/>
            <person name="Gunzer F."/>
            <person name="Trauth M."/>
            <person name="Bunk B."/>
            <person name="Bigge R."/>
            <person name="Schrottner P."/>
        </authorList>
    </citation>
    <scope>NUCLEOTIDE SEQUENCE [LARGE SCALE GENOMIC DNA]</scope>
    <source>
        <strain evidence="8 10">DSM 103800</strain>
    </source>
</reference>
<dbReference type="STRING" id="257708.RGI145_15505"/>
<evidence type="ECO:0000256" key="2">
    <source>
        <dbReference type="ARBA" id="ARBA00005695"/>
    </source>
</evidence>
<dbReference type="Gene3D" id="3.10.105.10">
    <property type="entry name" value="Dipeptide-binding Protein, Domain 3"/>
    <property type="match status" value="1"/>
</dbReference>
<dbReference type="GO" id="GO:1904680">
    <property type="term" value="F:peptide transmembrane transporter activity"/>
    <property type="evidence" value="ECO:0007669"/>
    <property type="project" value="TreeGrafter"/>
</dbReference>
<reference evidence="7 9" key="1">
    <citation type="submission" date="2016-05" db="EMBL/GenBank/DDBJ databases">
        <title>Complete Genome and Methylome Analysis of Psychrotrophic Bacterial Isolates from Antarctic Lake Untersee.</title>
        <authorList>
            <person name="Fomenkov A."/>
            <person name="Akimov V.N."/>
            <person name="Vasilyeva L.V."/>
            <person name="Andersen D."/>
            <person name="Vincze T."/>
            <person name="Roberts R.J."/>
        </authorList>
    </citation>
    <scope>NUCLEOTIDE SEQUENCE [LARGE SCALE GENOMIC DNA]</scope>
    <source>
        <strain evidence="7 9">U14-5</strain>
    </source>
</reference>
<proteinExistence type="inferred from homology"/>
<accession>A0A1L7AHZ1</accession>
<feature type="chain" id="PRO_5012069333" evidence="5">
    <location>
        <begin position="32"/>
        <end position="540"/>
    </location>
</feature>
<dbReference type="SUPFAM" id="SSF53850">
    <property type="entry name" value="Periplasmic binding protein-like II"/>
    <property type="match status" value="1"/>
</dbReference>
<evidence type="ECO:0000256" key="1">
    <source>
        <dbReference type="ARBA" id="ARBA00004418"/>
    </source>
</evidence>
<dbReference type="PANTHER" id="PTHR30290:SF9">
    <property type="entry name" value="OLIGOPEPTIDE-BINDING PROTEIN APPA"/>
    <property type="match status" value="1"/>
</dbReference>
<keyword evidence="10" id="KW-1185">Reference proteome</keyword>
<comment type="similarity">
    <text evidence="2">Belongs to the bacterial solute-binding protein 5 family.</text>
</comment>
<dbReference type="EMBL" id="JAVVDO010000008">
    <property type="protein sequence ID" value="MDT8330839.1"/>
    <property type="molecule type" value="Genomic_DNA"/>
</dbReference>
<evidence type="ECO:0000313" key="10">
    <source>
        <dbReference type="Proteomes" id="UP001258945"/>
    </source>
</evidence>
<dbReference type="InterPro" id="IPR030678">
    <property type="entry name" value="Peptide/Ni-bd"/>
</dbReference>
<evidence type="ECO:0000256" key="3">
    <source>
        <dbReference type="ARBA" id="ARBA00022448"/>
    </source>
</evidence>
<sequence length="540" mass="59242">MDRKTTRLSRRAVLAIPSVALLSGGAFKAQAQGNSQGGSKGSSLSLAVAAPPTSLDPHYHTLSPNNMVAEHFFDKLVHKDAQSKLIPGLAESWRLVSDDTWEFKLRRGVKFSNGDDFTAEDVAATFARVPKVVNSPGPFSIYTRGAKSWEIVDPHTIRFKTDGVYPLLTQDFSQVYIISKSVGENVSTGDFNNGKAVIGTGPYKLVSFASDDRVVMVRNDGYWGDKPDWANVTYRFISKDGVRVAALLSNDVEVIDVVPPPDMPRLKGTPGVSFSEIPSLRCIYLKLDTAHDSSPYITDHSGQKLDKNPLRDLRVRQALSFAINRQAIVERVMQGAALPTGQMMPPGANGYVPDLAPPPFDPDRAKKLLAEAGYPNGFAIGLIGPNNRYVNDAQVIQAIGQMWQRVGIKTTVEALPFAVIAQRQSRNDLSALLIGWATGGEPSTALRSNLMTRNNEKGYGSTNFSGYSNAELDRLTEEGLRTADDEKREELFKQAMRVGMDDVGLVPLHMQKNIWALRGPLGYEARADEYTVAMNVERKK</sequence>
<dbReference type="eggNOG" id="COG0747">
    <property type="taxonomic scope" value="Bacteria"/>
</dbReference>
<dbReference type="RefSeq" id="WP_075799078.1">
    <property type="nucleotide sequence ID" value="NZ_CP015583.1"/>
</dbReference>
<evidence type="ECO:0000259" key="6">
    <source>
        <dbReference type="Pfam" id="PF00496"/>
    </source>
</evidence>
<keyword evidence="3" id="KW-0813">Transport</keyword>
<dbReference type="EMBL" id="CP015583">
    <property type="protein sequence ID" value="APT58309.1"/>
    <property type="molecule type" value="Genomic_DNA"/>
</dbReference>
<dbReference type="Proteomes" id="UP000185494">
    <property type="component" value="Chromosome 1"/>
</dbReference>
<comment type="subcellular location">
    <subcellularLocation>
        <location evidence="1">Periplasm</location>
    </subcellularLocation>
</comment>
<dbReference type="PANTHER" id="PTHR30290">
    <property type="entry name" value="PERIPLASMIC BINDING COMPONENT OF ABC TRANSPORTER"/>
    <property type="match status" value="1"/>
</dbReference>
<keyword evidence="4 5" id="KW-0732">Signal</keyword>
<dbReference type="Pfam" id="PF00496">
    <property type="entry name" value="SBP_bac_5"/>
    <property type="match status" value="1"/>
</dbReference>
<evidence type="ECO:0000256" key="5">
    <source>
        <dbReference type="SAM" id="SignalP"/>
    </source>
</evidence>
<dbReference type="InterPro" id="IPR039424">
    <property type="entry name" value="SBP_5"/>
</dbReference>
<dbReference type="AlphaFoldDB" id="A0A1L7AHZ1"/>
<dbReference type="GO" id="GO:0030288">
    <property type="term" value="C:outer membrane-bounded periplasmic space"/>
    <property type="evidence" value="ECO:0007669"/>
    <property type="project" value="UniProtKB-ARBA"/>
</dbReference>
<dbReference type="GO" id="GO:0015833">
    <property type="term" value="P:peptide transport"/>
    <property type="evidence" value="ECO:0007669"/>
    <property type="project" value="TreeGrafter"/>
</dbReference>
<dbReference type="GO" id="GO:0043190">
    <property type="term" value="C:ATP-binding cassette (ABC) transporter complex"/>
    <property type="evidence" value="ECO:0007669"/>
    <property type="project" value="InterPro"/>
</dbReference>
<gene>
    <name evidence="7" type="ORF">RGI145_15505</name>
    <name evidence="8" type="ORF">RQ831_07220</name>
</gene>
<dbReference type="Proteomes" id="UP001258945">
    <property type="component" value="Unassembled WGS sequence"/>
</dbReference>
<dbReference type="CDD" id="cd08498">
    <property type="entry name" value="PBP2_NikA_DppA_OppA_like_2"/>
    <property type="match status" value="1"/>
</dbReference>
<dbReference type="InterPro" id="IPR000914">
    <property type="entry name" value="SBP_5_dom"/>
</dbReference>